<dbReference type="Proteomes" id="UP000217289">
    <property type="component" value="Chromosome"/>
</dbReference>
<dbReference type="KEGG" id="mbd:MEBOL_003142"/>
<protein>
    <recommendedName>
        <fullName evidence="1">ADYC domain-containing protein</fullName>
    </recommendedName>
</protein>
<evidence type="ECO:0000259" key="1">
    <source>
        <dbReference type="Pfam" id="PF20032"/>
    </source>
</evidence>
<evidence type="ECO:0000313" key="2">
    <source>
        <dbReference type="EMBL" id="ATB29687.1"/>
    </source>
</evidence>
<reference evidence="2 3" key="1">
    <citation type="submission" date="2017-06" db="EMBL/GenBank/DDBJ databases">
        <authorList>
            <person name="Kim H.J."/>
            <person name="Triplett B.A."/>
        </authorList>
    </citation>
    <scope>NUCLEOTIDE SEQUENCE [LARGE SCALE GENOMIC DNA]</scope>
    <source>
        <strain evidence="2 3">DSM 14713</strain>
    </source>
</reference>
<dbReference type="Pfam" id="PF20032">
    <property type="entry name" value="ADYC"/>
    <property type="match status" value="1"/>
</dbReference>
<name>A0A250IEW7_9BACT</name>
<dbReference type="EMBL" id="CP022163">
    <property type="protein sequence ID" value="ATB29687.1"/>
    <property type="molecule type" value="Genomic_DNA"/>
</dbReference>
<organism evidence="2 3">
    <name type="scientific">Melittangium boletus DSM 14713</name>
    <dbReference type="NCBI Taxonomy" id="1294270"/>
    <lineage>
        <taxon>Bacteria</taxon>
        <taxon>Pseudomonadati</taxon>
        <taxon>Myxococcota</taxon>
        <taxon>Myxococcia</taxon>
        <taxon>Myxococcales</taxon>
        <taxon>Cystobacterineae</taxon>
        <taxon>Archangiaceae</taxon>
        <taxon>Melittangium</taxon>
    </lineage>
</organism>
<feature type="domain" description="ADYC" evidence="1">
    <location>
        <begin position="37"/>
        <end position="207"/>
    </location>
</feature>
<dbReference type="InterPro" id="IPR045426">
    <property type="entry name" value="ADYC"/>
</dbReference>
<proteinExistence type="predicted"/>
<keyword evidence="3" id="KW-1185">Reference proteome</keyword>
<accession>A0A250IEW7</accession>
<gene>
    <name evidence="2" type="ORF">MEBOL_003142</name>
</gene>
<evidence type="ECO:0000313" key="3">
    <source>
        <dbReference type="Proteomes" id="UP000217289"/>
    </source>
</evidence>
<dbReference type="AlphaFoldDB" id="A0A250IEW7"/>
<sequence length="266" mass="29537">MSAKLSDAKPVSGKRTPMLRFEEGKLVMPSFKPGDIVLQGKSSDDSPVEVAICSAEESGGETWYEIEVRQKDSTKWVNPCVPSGQVSSPRALAVRGVWDETGARQDVNGSFTFACELGAIAKCSTWGYKPWDSKMADLHQACTRMARADYCGDGRSETKDNNIIDMYDGMGHVERETRETPGFSPSRATFEAAWTPEGAWCLARTRKNTPLEEVMQQCPGRFEKSEKDLGDGDVCTLARKVDANERRLVHNRSYPPEMLTRPSISR</sequence>